<sequence length="283" mass="32127">MSDPAFHSQAIETFEKSFSMSMSIMGDLRSQYPKGTSQLDGHKEGFLYLYGFTEKEEDGKIHYVCSKMPSGSFIAKCAYLAKCTSDFMEVLMDCEEEAERFARAEKKAQAEQEAKVQGGLRDDVLRKGRVYVIFLALCVYQSNMQRLKNSRGGKATWLTDEMGFLWDCFWGSMSVQSQVWCLILPYLPALAGLRISGRVVGSAHCADVGREWHRRAQREKAGHGPQRHIIPYNGHNSGMRGNDVGGYQVKLYQAPLRRPFLHVAGYDLVDVLVLWRSKFKVIR</sequence>
<proteinExistence type="predicted"/>
<reference evidence="1" key="2">
    <citation type="submission" date="2023-07" db="EMBL/GenBank/DDBJ databases">
        <authorList>
            <consortium name="Lawrence Berkeley National Laboratory"/>
            <person name="Haridas S."/>
            <person name="Hensen N."/>
            <person name="Bonometti L."/>
            <person name="Westerberg I."/>
            <person name="Brannstrom I.O."/>
            <person name="Guillou S."/>
            <person name="Cros-Aarteil S."/>
            <person name="Calhoun S."/>
            <person name="Kuo A."/>
            <person name="Mondo S."/>
            <person name="Pangilinan J."/>
            <person name="Riley R."/>
            <person name="LaButti K."/>
            <person name="Andreopoulos B."/>
            <person name="Lipzen A."/>
            <person name="Chen C."/>
            <person name="Yanf M."/>
            <person name="Daum C."/>
            <person name="Ng V."/>
            <person name="Clum A."/>
            <person name="Steindorff A."/>
            <person name="Ohm R."/>
            <person name="Martin F."/>
            <person name="Silar P."/>
            <person name="Natvig D."/>
            <person name="Lalanne C."/>
            <person name="Gautier V."/>
            <person name="Ament-velasquez S.L."/>
            <person name="Kruys A."/>
            <person name="Hutchinson M.I."/>
            <person name="Powell A.J."/>
            <person name="Barry K."/>
            <person name="Miller A.N."/>
            <person name="Grigoriev I.V."/>
            <person name="Debuchy R."/>
            <person name="Gladieux P."/>
            <person name="Thoren M.H."/>
            <person name="Johannesson H."/>
        </authorList>
    </citation>
    <scope>NUCLEOTIDE SEQUENCE</scope>
    <source>
        <strain evidence="1">FGSC 1904</strain>
    </source>
</reference>
<reference evidence="1" key="1">
    <citation type="journal article" date="2023" name="Mol. Phylogenet. Evol.">
        <title>Genome-scale phylogeny and comparative genomics of the fungal order Sordariales.</title>
        <authorList>
            <person name="Hensen N."/>
            <person name="Bonometti L."/>
            <person name="Westerberg I."/>
            <person name="Brannstrom I.O."/>
            <person name="Guillou S."/>
            <person name="Cros-Aarteil S."/>
            <person name="Calhoun S."/>
            <person name="Haridas S."/>
            <person name="Kuo A."/>
            <person name="Mondo S."/>
            <person name="Pangilinan J."/>
            <person name="Riley R."/>
            <person name="LaButti K."/>
            <person name="Andreopoulos B."/>
            <person name="Lipzen A."/>
            <person name="Chen C."/>
            <person name="Yan M."/>
            <person name="Daum C."/>
            <person name="Ng V."/>
            <person name="Clum A."/>
            <person name="Steindorff A."/>
            <person name="Ohm R.A."/>
            <person name="Martin F."/>
            <person name="Silar P."/>
            <person name="Natvig D.O."/>
            <person name="Lalanne C."/>
            <person name="Gautier V."/>
            <person name="Ament-Velasquez S.L."/>
            <person name="Kruys A."/>
            <person name="Hutchinson M.I."/>
            <person name="Powell A.J."/>
            <person name="Barry K."/>
            <person name="Miller A.N."/>
            <person name="Grigoriev I.V."/>
            <person name="Debuchy R."/>
            <person name="Gladieux P."/>
            <person name="Hiltunen Thoren M."/>
            <person name="Johannesson H."/>
        </authorList>
    </citation>
    <scope>NUCLEOTIDE SEQUENCE</scope>
    <source>
        <strain evidence="1">FGSC 1904</strain>
    </source>
</reference>
<evidence type="ECO:0000313" key="1">
    <source>
        <dbReference type="EMBL" id="KAK3401502.1"/>
    </source>
</evidence>
<dbReference type="Proteomes" id="UP001281003">
    <property type="component" value="Unassembled WGS sequence"/>
</dbReference>
<evidence type="ECO:0000313" key="2">
    <source>
        <dbReference type="Proteomes" id="UP001281003"/>
    </source>
</evidence>
<dbReference type="AlphaFoldDB" id="A0AAE0PKF9"/>
<accession>A0AAE0PKF9</accession>
<name>A0AAE0PKF9_SORBR</name>
<comment type="caution">
    <text evidence="1">The sequence shown here is derived from an EMBL/GenBank/DDBJ whole genome shotgun (WGS) entry which is preliminary data.</text>
</comment>
<organism evidence="1 2">
    <name type="scientific">Sordaria brevicollis</name>
    <dbReference type="NCBI Taxonomy" id="83679"/>
    <lineage>
        <taxon>Eukaryota</taxon>
        <taxon>Fungi</taxon>
        <taxon>Dikarya</taxon>
        <taxon>Ascomycota</taxon>
        <taxon>Pezizomycotina</taxon>
        <taxon>Sordariomycetes</taxon>
        <taxon>Sordariomycetidae</taxon>
        <taxon>Sordariales</taxon>
        <taxon>Sordariaceae</taxon>
        <taxon>Sordaria</taxon>
    </lineage>
</organism>
<gene>
    <name evidence="1" type="ORF">B0T20DRAFT_389452</name>
</gene>
<dbReference type="EMBL" id="JAUTDP010000002">
    <property type="protein sequence ID" value="KAK3401502.1"/>
    <property type="molecule type" value="Genomic_DNA"/>
</dbReference>
<keyword evidence="2" id="KW-1185">Reference proteome</keyword>
<protein>
    <submittedName>
        <fullName evidence="1">Uncharacterized protein</fullName>
    </submittedName>
</protein>